<dbReference type="PRINTS" id="PR00260">
    <property type="entry name" value="CHEMTRNSDUCR"/>
</dbReference>
<keyword evidence="4" id="KW-0812">Transmembrane</keyword>
<comment type="caution">
    <text evidence="6">The sequence shown here is derived from an EMBL/GenBank/DDBJ whole genome shotgun (WGS) entry which is preliminary data.</text>
</comment>
<dbReference type="PANTHER" id="PTHR32089:SF112">
    <property type="entry name" value="LYSOZYME-LIKE PROTEIN-RELATED"/>
    <property type="match status" value="1"/>
</dbReference>
<evidence type="ECO:0000313" key="7">
    <source>
        <dbReference type="Proteomes" id="UP000789707"/>
    </source>
</evidence>
<feature type="transmembrane region" description="Helical" evidence="4">
    <location>
        <begin position="17"/>
        <end position="36"/>
    </location>
</feature>
<keyword evidence="7" id="KW-1185">Reference proteome</keyword>
<dbReference type="PROSITE" id="PS50111">
    <property type="entry name" value="CHEMOTAXIS_TRANSDUC_2"/>
    <property type="match status" value="1"/>
</dbReference>
<protein>
    <recommendedName>
        <fullName evidence="5">Methyl-accepting transducer domain-containing protein</fullName>
    </recommendedName>
</protein>
<dbReference type="RefSeq" id="WP_230097050.1">
    <property type="nucleotide sequence ID" value="NZ_CAKKNS010000005.1"/>
</dbReference>
<evidence type="ECO:0000256" key="1">
    <source>
        <dbReference type="ARBA" id="ARBA00023224"/>
    </source>
</evidence>
<dbReference type="SUPFAM" id="SSF58104">
    <property type="entry name" value="Methyl-accepting chemotaxis protein (MCP) signaling domain"/>
    <property type="match status" value="1"/>
</dbReference>
<dbReference type="Proteomes" id="UP000789707">
    <property type="component" value="Unassembled WGS sequence"/>
</dbReference>
<dbReference type="Pfam" id="PF00015">
    <property type="entry name" value="MCPsignal"/>
    <property type="match status" value="1"/>
</dbReference>
<organism evidence="6 7">
    <name type="scientific">Periweissella fabaria</name>
    <dbReference type="NCBI Taxonomy" id="546157"/>
    <lineage>
        <taxon>Bacteria</taxon>
        <taxon>Bacillati</taxon>
        <taxon>Bacillota</taxon>
        <taxon>Bacilli</taxon>
        <taxon>Lactobacillales</taxon>
        <taxon>Lactobacillaceae</taxon>
        <taxon>Periweissella</taxon>
    </lineage>
</organism>
<keyword evidence="4" id="KW-0472">Membrane</keyword>
<proteinExistence type="inferred from homology"/>
<evidence type="ECO:0000259" key="5">
    <source>
        <dbReference type="PROSITE" id="PS50111"/>
    </source>
</evidence>
<dbReference type="PANTHER" id="PTHR32089">
    <property type="entry name" value="METHYL-ACCEPTING CHEMOTAXIS PROTEIN MCPB"/>
    <property type="match status" value="1"/>
</dbReference>
<keyword evidence="4" id="KW-1133">Transmembrane helix</keyword>
<dbReference type="SMART" id="SM00283">
    <property type="entry name" value="MA"/>
    <property type="match status" value="1"/>
</dbReference>
<dbReference type="InterPro" id="IPR004090">
    <property type="entry name" value="Chemotax_Me-accpt_rcpt"/>
</dbReference>
<accession>A0ABM8Z8E4</accession>
<name>A0ABM8Z8E4_9LACO</name>
<evidence type="ECO:0000313" key="6">
    <source>
        <dbReference type="EMBL" id="CAH0417016.1"/>
    </source>
</evidence>
<keyword evidence="1 3" id="KW-0807">Transducer</keyword>
<dbReference type="Gene3D" id="1.10.287.950">
    <property type="entry name" value="Methyl-accepting chemotaxis protein"/>
    <property type="match status" value="1"/>
</dbReference>
<evidence type="ECO:0000256" key="4">
    <source>
        <dbReference type="SAM" id="Phobius"/>
    </source>
</evidence>
<dbReference type="InterPro" id="IPR004089">
    <property type="entry name" value="MCPsignal_dom"/>
</dbReference>
<evidence type="ECO:0000256" key="3">
    <source>
        <dbReference type="PROSITE-ProRule" id="PRU00284"/>
    </source>
</evidence>
<dbReference type="EMBL" id="CAKKNS010000005">
    <property type="protein sequence ID" value="CAH0417016.1"/>
    <property type="molecule type" value="Genomic_DNA"/>
</dbReference>
<reference evidence="6 7" key="1">
    <citation type="submission" date="2021-11" db="EMBL/GenBank/DDBJ databases">
        <authorList>
            <person name="Depoorter E."/>
        </authorList>
    </citation>
    <scope>NUCLEOTIDE SEQUENCE [LARGE SCALE GENOMIC DNA]</scope>
    <source>
        <strain evidence="6 7">LMG 24289</strain>
    </source>
</reference>
<sequence>MLTNSGNSIVKAKMGQFVVGMTVAMIVLVGAGYLVMHAMLAKAGVAASVNAQETGMYWGICLSILAVIVIGLTIAVRYAGMSVLIFTRFFSNLYTEIANGQLKKIRPFTDAEKQAHSKHVQKIATLMLPDEHGNEMARMSYNFNMMLAAIDKTIREVQSESQNLANDATELLSLSHKTNASTDDVAHTITAIAEVTGSQAQDTEKSVAQVRDLSEVVSELKQLVTLMSDKSNQSSRLNKNNLSLTKSVEANWEKELQNMQTLLDKVSAMNNSIQDISQIINVINGISQQTNLLALNASIEAASAGKAGEGFAVVAAEIRTLAEQSKASTKDIVKIITKVQQHSSEMVAQTTASVKGGEKQSALIAEAITSTNQVFENNTALIDKIDTIEQLSSKINVIQNAVLTNLENISAATEENSAGTEEVSANAHDVLGTMNNFSTNVGNLSNMADKLNKLSKQFVVFE</sequence>
<comment type="similarity">
    <text evidence="2">Belongs to the methyl-accepting chemotaxis (MCP) protein family.</text>
</comment>
<gene>
    <name evidence="6" type="ORF">WFA24289_01333</name>
</gene>
<feature type="transmembrane region" description="Helical" evidence="4">
    <location>
        <begin position="56"/>
        <end position="79"/>
    </location>
</feature>
<evidence type="ECO:0000256" key="2">
    <source>
        <dbReference type="ARBA" id="ARBA00029447"/>
    </source>
</evidence>
<feature type="domain" description="Methyl-accepting transducer" evidence="5">
    <location>
        <begin position="174"/>
        <end position="431"/>
    </location>
</feature>